<dbReference type="InParanoid" id="A0A165PJY2"/>
<feature type="transmembrane region" description="Helical" evidence="2">
    <location>
        <begin position="171"/>
        <end position="195"/>
    </location>
</feature>
<accession>A0A165PJY2</accession>
<evidence type="ECO:0000256" key="2">
    <source>
        <dbReference type="SAM" id="Phobius"/>
    </source>
</evidence>
<dbReference type="STRING" id="1314781.A0A165PJY2"/>
<keyword evidence="2" id="KW-0812">Transmembrane</keyword>
<proteinExistence type="predicted"/>
<organism evidence="3 4">
    <name type="scientific">Exidia glandulosa HHB12029</name>
    <dbReference type="NCBI Taxonomy" id="1314781"/>
    <lineage>
        <taxon>Eukaryota</taxon>
        <taxon>Fungi</taxon>
        <taxon>Dikarya</taxon>
        <taxon>Basidiomycota</taxon>
        <taxon>Agaricomycotina</taxon>
        <taxon>Agaricomycetes</taxon>
        <taxon>Auriculariales</taxon>
        <taxon>Exidiaceae</taxon>
        <taxon>Exidia</taxon>
    </lineage>
</organism>
<feature type="transmembrane region" description="Helical" evidence="2">
    <location>
        <begin position="207"/>
        <end position="228"/>
    </location>
</feature>
<feature type="transmembrane region" description="Helical" evidence="2">
    <location>
        <begin position="97"/>
        <end position="119"/>
    </location>
</feature>
<reference evidence="3 4" key="1">
    <citation type="journal article" date="2016" name="Mol. Biol. Evol.">
        <title>Comparative Genomics of Early-Diverging Mushroom-Forming Fungi Provides Insights into the Origins of Lignocellulose Decay Capabilities.</title>
        <authorList>
            <person name="Nagy L.G."/>
            <person name="Riley R."/>
            <person name="Tritt A."/>
            <person name="Adam C."/>
            <person name="Daum C."/>
            <person name="Floudas D."/>
            <person name="Sun H."/>
            <person name="Yadav J.S."/>
            <person name="Pangilinan J."/>
            <person name="Larsson K.H."/>
            <person name="Matsuura K."/>
            <person name="Barry K."/>
            <person name="Labutti K."/>
            <person name="Kuo R."/>
            <person name="Ohm R.A."/>
            <person name="Bhattacharya S.S."/>
            <person name="Shirouzu T."/>
            <person name="Yoshinaga Y."/>
            <person name="Martin F.M."/>
            <person name="Grigoriev I.V."/>
            <person name="Hibbett D.S."/>
        </authorList>
    </citation>
    <scope>NUCLEOTIDE SEQUENCE [LARGE SCALE GENOMIC DNA]</scope>
    <source>
        <strain evidence="3 4">HHB12029</strain>
    </source>
</reference>
<evidence type="ECO:0000313" key="3">
    <source>
        <dbReference type="EMBL" id="KZW02281.1"/>
    </source>
</evidence>
<keyword evidence="2" id="KW-1133">Transmembrane helix</keyword>
<dbReference type="OrthoDB" id="3250458at2759"/>
<dbReference type="AlphaFoldDB" id="A0A165PJY2"/>
<feature type="compositionally biased region" description="Low complexity" evidence="1">
    <location>
        <begin position="465"/>
        <end position="476"/>
    </location>
</feature>
<dbReference type="EMBL" id="KV425889">
    <property type="protein sequence ID" value="KZW02281.1"/>
    <property type="molecule type" value="Genomic_DNA"/>
</dbReference>
<feature type="transmembrane region" description="Helical" evidence="2">
    <location>
        <begin position="36"/>
        <end position="55"/>
    </location>
</feature>
<dbReference type="Proteomes" id="UP000077266">
    <property type="component" value="Unassembled WGS sequence"/>
</dbReference>
<sequence length="497" mass="53537">MLSGTARYSASAVQCLNNNFLSLSDDPAVEALLQDIPFFAVGLLGFGVATIMFVCRRMARPGIFIVVSIVLAFVAATLDLFRILFEMRTSEDNTRVTALFIAREVCIALGQSSRFLFFWDYARRSPIDSSKTRPGIARMALEGGIIVGAVAVAVVQTVWRLAPTGVQQGPVYLADMILELVLGAVLSLKIVRFFFVRGTPASYIRRGVPIVGGIAIQMGINIASLFVFDFEDSMLGRFLQAIELYIIVLVVLIASMDDPSAEQLPVGASSGRPVTSRSSFMAMAIRNSLSPFRPAPGPGSSSNGTGPRRPSMTARMPTVDRVSQWITRRMSARTVDRVENAQASVRLWTKPDEKDLESAAQIVTMDEKAGGGLGVETAGMDASPGLGGFREQQVVATWRDPVYTAVGNGVLTPMTADTNIFSPPARPDSNAIPLSPTQVAQLKAARRASIATSVVLSPSPDTVTRRSSSNSRSSRSIPPVYRRSWSVRPSLTTLLPA</sequence>
<feature type="region of interest" description="Disordered" evidence="1">
    <location>
        <begin position="458"/>
        <end position="478"/>
    </location>
</feature>
<keyword evidence="4" id="KW-1185">Reference proteome</keyword>
<gene>
    <name evidence="3" type="ORF">EXIGLDRAFT_484328</name>
</gene>
<evidence type="ECO:0000256" key="1">
    <source>
        <dbReference type="SAM" id="MobiDB-lite"/>
    </source>
</evidence>
<protein>
    <submittedName>
        <fullName evidence="3">Uncharacterized protein</fullName>
    </submittedName>
</protein>
<feature type="region of interest" description="Disordered" evidence="1">
    <location>
        <begin position="290"/>
        <end position="316"/>
    </location>
</feature>
<name>A0A165PJY2_EXIGL</name>
<keyword evidence="2" id="KW-0472">Membrane</keyword>
<feature type="compositionally biased region" description="Low complexity" evidence="1">
    <location>
        <begin position="298"/>
        <end position="311"/>
    </location>
</feature>
<feature type="transmembrane region" description="Helical" evidence="2">
    <location>
        <begin position="62"/>
        <end position="85"/>
    </location>
</feature>
<evidence type="ECO:0000313" key="4">
    <source>
        <dbReference type="Proteomes" id="UP000077266"/>
    </source>
</evidence>
<feature type="transmembrane region" description="Helical" evidence="2">
    <location>
        <begin position="140"/>
        <end position="159"/>
    </location>
</feature>